<gene>
    <name evidence="1" type="ORF">MHI_LOCUS5216</name>
</gene>
<dbReference type="EMBL" id="CAJDYZ010000067">
    <property type="protein sequence ID" value="CAD1468096.1"/>
    <property type="molecule type" value="Genomic_DNA"/>
</dbReference>
<proteinExistence type="predicted"/>
<accession>A0A6V7GV96</accession>
<reference evidence="1" key="1">
    <citation type="submission" date="2020-07" db="EMBL/GenBank/DDBJ databases">
        <authorList>
            <person name="Nazaruddin N."/>
        </authorList>
    </citation>
    <scope>NUCLEOTIDE SEQUENCE</scope>
</reference>
<comment type="caution">
    <text evidence="1">The sequence shown here is derived from an EMBL/GenBank/DDBJ whole genome shotgun (WGS) entry which is preliminary data.</text>
</comment>
<dbReference type="Proteomes" id="UP000752696">
    <property type="component" value="Unassembled WGS sequence"/>
</dbReference>
<name>A0A6V7GV96_9HYME</name>
<dbReference type="AlphaFoldDB" id="A0A6V7GV96"/>
<protein>
    <submittedName>
        <fullName evidence="1">Uncharacterized protein</fullName>
    </submittedName>
</protein>
<sequence>MRQQWEKFDEIQLNIEELDPSEELRSYEMQVNYYTIVNRANQLVMSKQSKTSQAVTAPMAVMLPDLTSCIEALPATDANYAEMIELLKGKFDNARKTIMQHCNTILEMPKLTRDSPENLRHYQATPEGLEESW</sequence>
<evidence type="ECO:0000313" key="2">
    <source>
        <dbReference type="Proteomes" id="UP000752696"/>
    </source>
</evidence>
<evidence type="ECO:0000313" key="1">
    <source>
        <dbReference type="EMBL" id="CAD1468096.1"/>
    </source>
</evidence>
<dbReference type="InterPro" id="IPR005312">
    <property type="entry name" value="DUF1759"/>
</dbReference>
<keyword evidence="2" id="KW-1185">Reference proteome</keyword>
<dbReference type="OrthoDB" id="7635312at2759"/>
<dbReference type="Pfam" id="PF03564">
    <property type="entry name" value="DUF1759"/>
    <property type="match status" value="1"/>
</dbReference>
<organism evidence="1 2">
    <name type="scientific">Heterotrigona itama</name>
    <dbReference type="NCBI Taxonomy" id="395501"/>
    <lineage>
        <taxon>Eukaryota</taxon>
        <taxon>Metazoa</taxon>
        <taxon>Ecdysozoa</taxon>
        <taxon>Arthropoda</taxon>
        <taxon>Hexapoda</taxon>
        <taxon>Insecta</taxon>
        <taxon>Pterygota</taxon>
        <taxon>Neoptera</taxon>
        <taxon>Endopterygota</taxon>
        <taxon>Hymenoptera</taxon>
        <taxon>Apocrita</taxon>
        <taxon>Aculeata</taxon>
        <taxon>Apoidea</taxon>
        <taxon>Anthophila</taxon>
        <taxon>Apidae</taxon>
        <taxon>Heterotrigona</taxon>
    </lineage>
</organism>